<name>A0ABT8V5Y5_9BACL</name>
<reference evidence="8" key="1">
    <citation type="submission" date="2023-07" db="EMBL/GenBank/DDBJ databases">
        <authorList>
            <person name="Aktuganov G."/>
            <person name="Boyko T."/>
            <person name="Delegan Y."/>
            <person name="Galimzianova N."/>
            <person name="Gilvanova E."/>
            <person name="Korobov V."/>
            <person name="Kuzmina L."/>
            <person name="Melentiev A."/>
            <person name="Milman P."/>
            <person name="Ryabova A."/>
            <person name="Stupak E."/>
            <person name="Yasakov T."/>
            <person name="Zharikova N."/>
            <person name="Zhurenko E."/>
        </authorList>
    </citation>
    <scope>NUCLEOTIDE SEQUENCE</scope>
    <source>
        <strain evidence="8">IB-739</strain>
    </source>
</reference>
<dbReference type="CDD" id="cd16011">
    <property type="entry name" value="iPGM_like"/>
    <property type="match status" value="1"/>
</dbReference>
<evidence type="ECO:0000256" key="3">
    <source>
        <dbReference type="ARBA" id="ARBA00004921"/>
    </source>
</evidence>
<dbReference type="EC" id="5.4.2.12" evidence="8"/>
<dbReference type="InterPro" id="IPR042253">
    <property type="entry name" value="Pglycerate_mutase_ApgM_sf"/>
</dbReference>
<dbReference type="EMBL" id="JAUMKJ010000002">
    <property type="protein sequence ID" value="MDO3675892.1"/>
    <property type="molecule type" value="Genomic_DNA"/>
</dbReference>
<dbReference type="PANTHER" id="PTHR31209">
    <property type="entry name" value="COFACTOR-INDEPENDENT PHOSPHOGLYCERATE MUTASE"/>
    <property type="match status" value="1"/>
</dbReference>
<dbReference type="SUPFAM" id="SSF53649">
    <property type="entry name" value="Alkaline phosphatase-like"/>
    <property type="match status" value="1"/>
</dbReference>
<evidence type="ECO:0000313" key="8">
    <source>
        <dbReference type="EMBL" id="MDO3675892.1"/>
    </source>
</evidence>
<accession>A0ABT8V5Y5</accession>
<dbReference type="Pfam" id="PF10143">
    <property type="entry name" value="PhosphMutase"/>
    <property type="match status" value="1"/>
</dbReference>
<keyword evidence="9" id="KW-1185">Reference proteome</keyword>
<keyword evidence="5" id="KW-0324">Glycolysis</keyword>
<comment type="similarity">
    <text evidence="4">Belongs to the BPG-independent phosphoglycerate mutase family. A-PGAM subfamily.</text>
</comment>
<evidence type="ECO:0000256" key="1">
    <source>
        <dbReference type="ARBA" id="ARBA00000370"/>
    </source>
</evidence>
<comment type="function">
    <text evidence="2">Catalyzes the interconversion of 2-phosphoglycerate and 3-phosphoglycerate.</text>
</comment>
<comment type="pathway">
    <text evidence="3">Carbohydrate degradation.</text>
</comment>
<dbReference type="Gene3D" id="3.40.720.10">
    <property type="entry name" value="Alkaline Phosphatase, subunit A"/>
    <property type="match status" value="1"/>
</dbReference>
<dbReference type="PIRSF" id="PIRSF006392">
    <property type="entry name" value="IPGAM_arch"/>
    <property type="match status" value="1"/>
</dbReference>
<keyword evidence="6 8" id="KW-0413">Isomerase</keyword>
<dbReference type="InterPro" id="IPR017850">
    <property type="entry name" value="Alkaline_phosphatase_core_sf"/>
</dbReference>
<evidence type="ECO:0000256" key="4">
    <source>
        <dbReference type="ARBA" id="ARBA00005524"/>
    </source>
</evidence>
<comment type="caution">
    <text evidence="8">The sequence shown here is derived from an EMBL/GenBank/DDBJ whole genome shotgun (WGS) entry which is preliminary data.</text>
</comment>
<proteinExistence type="inferred from homology"/>
<evidence type="ECO:0000256" key="6">
    <source>
        <dbReference type="ARBA" id="ARBA00023235"/>
    </source>
</evidence>
<evidence type="ECO:0000256" key="2">
    <source>
        <dbReference type="ARBA" id="ARBA00002315"/>
    </source>
</evidence>
<protein>
    <submittedName>
        <fullName evidence="8">2,3-bisphosphoglycerate-independent phosphoglycerate mutase</fullName>
        <ecNumber evidence="8">5.4.2.12</ecNumber>
    </submittedName>
</protein>
<evidence type="ECO:0000313" key="9">
    <source>
        <dbReference type="Proteomes" id="UP001168883"/>
    </source>
</evidence>
<sequence length="413" mass="45082">MLRRKVILAIADGLGDRPHPALNHKTPLEYAQRRNLDKLAIQGITGMMDLVGPGIPVGTDMGHLILFGYQPDHYPGRGPIEALGVGMDVEPEDVVLRCNFATVNDEGIVVDRRAGRIREKTADIAETLNGIVLEDEVRVFVKAATEHRAVLILRGKGLSDKISDSDPHAPNDGQPYYEVRALDASEEARKTAYYLNLFLKKSHELLKRHPVNLERMKNGKMPANFLLTRGAGQAARLEPITSVRGFKGSCIAGESTVLGVAKLAGFKTFTDPGMTGNMDTDIKLKAQWTIEQIAANDMVYVHLKALDLKGHDNDPHGKVQAVELFDELVGLIAGQLPEDTYLAVAADHSTPCEIGEHSGDPVPVLIYGPSLRRDRVFEFTEIDCAYGGLGRLSGHQFVTTLHGLMGCVKKQGS</sequence>
<organism evidence="8 9">
    <name type="scientific">Paenibacillus ehimensis</name>
    <dbReference type="NCBI Taxonomy" id="79264"/>
    <lineage>
        <taxon>Bacteria</taxon>
        <taxon>Bacillati</taxon>
        <taxon>Bacillota</taxon>
        <taxon>Bacilli</taxon>
        <taxon>Bacillales</taxon>
        <taxon>Paenibacillaceae</taxon>
        <taxon>Paenibacillus</taxon>
    </lineage>
</organism>
<gene>
    <name evidence="8" type="primary">apgM</name>
    <name evidence="8" type="ORF">Q3C12_02675</name>
</gene>
<dbReference type="HAMAP" id="MF_01402_A">
    <property type="entry name" value="ApgM_A"/>
    <property type="match status" value="1"/>
</dbReference>
<dbReference type="InterPro" id="IPR006124">
    <property type="entry name" value="Metalloenzyme"/>
</dbReference>
<dbReference type="GO" id="GO:0004619">
    <property type="term" value="F:phosphoglycerate mutase activity"/>
    <property type="evidence" value="ECO:0007669"/>
    <property type="project" value="UniProtKB-EC"/>
</dbReference>
<dbReference type="RefSeq" id="WP_127487126.1">
    <property type="nucleotide sequence ID" value="NZ_JAUMKJ010000002.1"/>
</dbReference>
<dbReference type="Proteomes" id="UP001168883">
    <property type="component" value="Unassembled WGS sequence"/>
</dbReference>
<dbReference type="InterPro" id="IPR023665">
    <property type="entry name" value="ApgAM_prokaryotes"/>
</dbReference>
<comment type="catalytic activity">
    <reaction evidence="1">
        <text>(2R)-2-phosphoglycerate = (2R)-3-phosphoglycerate</text>
        <dbReference type="Rhea" id="RHEA:15901"/>
        <dbReference type="ChEBI" id="CHEBI:58272"/>
        <dbReference type="ChEBI" id="CHEBI:58289"/>
        <dbReference type="EC" id="5.4.2.12"/>
    </reaction>
</comment>
<dbReference type="NCBIfam" id="TIGR00306">
    <property type="entry name" value="apgM"/>
    <property type="match status" value="1"/>
</dbReference>
<dbReference type="PANTHER" id="PTHR31209:SF0">
    <property type="entry name" value="METALLOENZYME DOMAIN-CONTAINING PROTEIN"/>
    <property type="match status" value="1"/>
</dbReference>
<dbReference type="Pfam" id="PF01676">
    <property type="entry name" value="Metalloenzyme"/>
    <property type="match status" value="1"/>
</dbReference>
<evidence type="ECO:0000256" key="5">
    <source>
        <dbReference type="ARBA" id="ARBA00023152"/>
    </source>
</evidence>
<dbReference type="InterPro" id="IPR004456">
    <property type="entry name" value="Pglycerate_mutase_ApgM"/>
</dbReference>
<evidence type="ECO:0000259" key="7">
    <source>
        <dbReference type="Pfam" id="PF01676"/>
    </source>
</evidence>
<dbReference type="Gene3D" id="3.30.70.2130">
    <property type="entry name" value="Metalloenzyme domain"/>
    <property type="match status" value="1"/>
</dbReference>
<feature type="domain" description="Metalloenzyme" evidence="7">
    <location>
        <begin position="5"/>
        <end position="395"/>
    </location>
</feature>